<dbReference type="Proteomes" id="UP000192578">
    <property type="component" value="Unassembled WGS sequence"/>
</dbReference>
<organism evidence="3 4">
    <name type="scientific">Hypsibius exemplaris</name>
    <name type="common">Freshwater tardigrade</name>
    <dbReference type="NCBI Taxonomy" id="2072580"/>
    <lineage>
        <taxon>Eukaryota</taxon>
        <taxon>Metazoa</taxon>
        <taxon>Ecdysozoa</taxon>
        <taxon>Tardigrada</taxon>
        <taxon>Eutardigrada</taxon>
        <taxon>Parachela</taxon>
        <taxon>Hypsibioidea</taxon>
        <taxon>Hypsibiidae</taxon>
        <taxon>Hypsibius</taxon>
    </lineage>
</organism>
<evidence type="ECO:0000313" key="3">
    <source>
        <dbReference type="EMBL" id="OQV12155.1"/>
    </source>
</evidence>
<evidence type="ECO:0000256" key="1">
    <source>
        <dbReference type="SAM" id="SignalP"/>
    </source>
</evidence>
<evidence type="ECO:0000259" key="2">
    <source>
        <dbReference type="Pfam" id="PF15998"/>
    </source>
</evidence>
<reference evidence="4" key="1">
    <citation type="submission" date="2017-01" db="EMBL/GenBank/DDBJ databases">
        <title>Comparative genomics of anhydrobiosis in the tardigrade Hypsibius dujardini.</title>
        <authorList>
            <person name="Yoshida Y."/>
            <person name="Koutsovoulos G."/>
            <person name="Laetsch D."/>
            <person name="Stevens L."/>
            <person name="Kumar S."/>
            <person name="Horikawa D."/>
            <person name="Ishino K."/>
            <person name="Komine S."/>
            <person name="Tomita M."/>
            <person name="Blaxter M."/>
            <person name="Arakawa K."/>
        </authorList>
    </citation>
    <scope>NUCLEOTIDE SEQUENCE [LARGE SCALE GENOMIC DNA]</scope>
    <source>
        <strain evidence="4">Z151</strain>
    </source>
</reference>
<feature type="domain" description="DUF4773" evidence="2">
    <location>
        <begin position="55"/>
        <end position="173"/>
    </location>
</feature>
<dbReference type="EMBL" id="MTYJ01000152">
    <property type="protein sequence ID" value="OQV12155.1"/>
    <property type="molecule type" value="Genomic_DNA"/>
</dbReference>
<proteinExistence type="predicted"/>
<comment type="caution">
    <text evidence="3">The sequence shown here is derived from an EMBL/GenBank/DDBJ whole genome shotgun (WGS) entry which is preliminary data.</text>
</comment>
<name>A0A1W0WAB6_HYPEX</name>
<evidence type="ECO:0000313" key="4">
    <source>
        <dbReference type="Proteomes" id="UP000192578"/>
    </source>
</evidence>
<dbReference type="OrthoDB" id="5952164at2759"/>
<dbReference type="PANTHER" id="PTHR36299">
    <property type="entry name" value="AGAP008005-PA"/>
    <property type="match status" value="1"/>
</dbReference>
<gene>
    <name evidence="3" type="ORF">BV898_13572</name>
</gene>
<feature type="signal peptide" evidence="1">
    <location>
        <begin position="1"/>
        <end position="25"/>
    </location>
</feature>
<feature type="chain" id="PRO_5012122206" description="DUF4773 domain-containing protein" evidence="1">
    <location>
        <begin position="26"/>
        <end position="175"/>
    </location>
</feature>
<dbReference type="Pfam" id="PF15998">
    <property type="entry name" value="DUF4773"/>
    <property type="match status" value="1"/>
</dbReference>
<protein>
    <recommendedName>
        <fullName evidence="2">DUF4773 domain-containing protein</fullName>
    </recommendedName>
</protein>
<keyword evidence="1" id="KW-0732">Signal</keyword>
<accession>A0A1W0WAB6</accession>
<sequence length="175" mass="19678">MFSRYVFLMLACCVVVMPSITAALADDLEGEEEWNSKQDEDTEIGDVEIREGSSKCYCAHDNLCACCDHFEIPKMKINDTGCFELTYNAQQLAISLIFEIDNHVLMNKTVSARNPPPACYDVPHFDFAALCIQLYNLEFYQKQLTGCARALAELEGRPVFKRDIGCFHLPMSGGL</sequence>
<dbReference type="InterPro" id="IPR031941">
    <property type="entry name" value="DUF4773"/>
</dbReference>
<keyword evidence="4" id="KW-1185">Reference proteome</keyword>
<dbReference type="AlphaFoldDB" id="A0A1W0WAB6"/>
<dbReference type="PANTHER" id="PTHR36299:SF2">
    <property type="entry name" value="DUF4773 DOMAIN-CONTAINING PROTEIN"/>
    <property type="match status" value="1"/>
</dbReference>